<organism evidence="9 10">
    <name type="scientific">Sulfobacillus harzensis</name>
    <dbReference type="NCBI Taxonomy" id="2729629"/>
    <lineage>
        <taxon>Bacteria</taxon>
        <taxon>Bacillati</taxon>
        <taxon>Bacillota</taxon>
        <taxon>Clostridia</taxon>
        <taxon>Eubacteriales</taxon>
        <taxon>Clostridiales Family XVII. Incertae Sedis</taxon>
        <taxon>Sulfobacillus</taxon>
    </lineage>
</organism>
<dbReference type="SUPFAM" id="SSF55681">
    <property type="entry name" value="Class II aaRS and biotin synthetases"/>
    <property type="match status" value="1"/>
</dbReference>
<dbReference type="InterPro" id="IPR045864">
    <property type="entry name" value="aa-tRNA-synth_II/BPL/LPL"/>
</dbReference>
<dbReference type="SUPFAM" id="SSF50249">
    <property type="entry name" value="Nucleic acid-binding proteins"/>
    <property type="match status" value="1"/>
</dbReference>
<comment type="subunit">
    <text evidence="7">Homodimer.</text>
</comment>
<dbReference type="Pfam" id="PF00152">
    <property type="entry name" value="tRNA-synt_2"/>
    <property type="match status" value="1"/>
</dbReference>
<keyword evidence="5 7" id="KW-0648">Protein biosynthesis</keyword>
<dbReference type="PROSITE" id="PS50862">
    <property type="entry name" value="AA_TRNA_LIGASE_II"/>
    <property type="match status" value="1"/>
</dbReference>
<dbReference type="PRINTS" id="PR01042">
    <property type="entry name" value="TRNASYNTHASP"/>
</dbReference>
<dbReference type="GO" id="GO:0140096">
    <property type="term" value="F:catalytic activity, acting on a protein"/>
    <property type="evidence" value="ECO:0007669"/>
    <property type="project" value="UniProtKB-ARBA"/>
</dbReference>
<evidence type="ECO:0000256" key="5">
    <source>
        <dbReference type="ARBA" id="ARBA00022917"/>
    </source>
</evidence>
<reference evidence="9 10" key="1">
    <citation type="submission" date="2020-04" db="EMBL/GenBank/DDBJ databases">
        <authorList>
            <person name="Zhang R."/>
            <person name="Schippers A."/>
        </authorList>
    </citation>
    <scope>NUCLEOTIDE SEQUENCE [LARGE SCALE GENOMIC DNA]</scope>
    <source>
        <strain evidence="9 10">DSM 109850</strain>
    </source>
</reference>
<dbReference type="HAMAP" id="MF_00534">
    <property type="entry name" value="Asn_tRNA_synth"/>
    <property type="match status" value="1"/>
</dbReference>
<protein>
    <recommendedName>
        <fullName evidence="7">Asparagine--tRNA ligase</fullName>
        <ecNumber evidence="7">6.1.1.22</ecNumber>
    </recommendedName>
    <alternativeName>
        <fullName evidence="7">Asparaginyl-tRNA synthetase</fullName>
        <shortName evidence="7">AsnRS</shortName>
    </alternativeName>
</protein>
<dbReference type="InterPro" id="IPR012340">
    <property type="entry name" value="NA-bd_OB-fold"/>
</dbReference>
<dbReference type="GO" id="GO:0006421">
    <property type="term" value="P:asparaginyl-tRNA aminoacylation"/>
    <property type="evidence" value="ECO:0007669"/>
    <property type="project" value="UniProtKB-UniRule"/>
</dbReference>
<dbReference type="PANTHER" id="PTHR22594:SF34">
    <property type="entry name" value="ASPARAGINE--TRNA LIGASE, MITOCHONDRIAL-RELATED"/>
    <property type="match status" value="1"/>
</dbReference>
<dbReference type="Pfam" id="PF01336">
    <property type="entry name" value="tRNA_anti-codon"/>
    <property type="match status" value="1"/>
</dbReference>
<accession>A0A7Y0L1V9</accession>
<dbReference type="PANTHER" id="PTHR22594">
    <property type="entry name" value="ASPARTYL/LYSYL-TRNA SYNTHETASE"/>
    <property type="match status" value="1"/>
</dbReference>
<evidence type="ECO:0000259" key="8">
    <source>
        <dbReference type="PROSITE" id="PS50862"/>
    </source>
</evidence>
<dbReference type="NCBIfam" id="TIGR00457">
    <property type="entry name" value="asnS"/>
    <property type="match status" value="1"/>
</dbReference>
<comment type="similarity">
    <text evidence="1 7">Belongs to the class-II aminoacyl-tRNA synthetase family.</text>
</comment>
<dbReference type="NCBIfam" id="NF003037">
    <property type="entry name" value="PRK03932.1"/>
    <property type="match status" value="1"/>
</dbReference>
<evidence type="ECO:0000256" key="4">
    <source>
        <dbReference type="ARBA" id="ARBA00022840"/>
    </source>
</evidence>
<dbReference type="InterPro" id="IPR004522">
    <property type="entry name" value="Asn-tRNA-ligase"/>
</dbReference>
<keyword evidence="7" id="KW-0963">Cytoplasm</keyword>
<evidence type="ECO:0000313" key="9">
    <source>
        <dbReference type="EMBL" id="NMP20805.1"/>
    </source>
</evidence>
<dbReference type="InterPro" id="IPR006195">
    <property type="entry name" value="aa-tRNA-synth_II"/>
</dbReference>
<keyword evidence="2 7" id="KW-0436">Ligase</keyword>
<sequence>MERYAIRELAHHIGETVELNGWLTHLRSSGKIHFLILRDGTGEVQLVLKEGGNGFQLRGIERLADLEQESALRVEGRVREDRRAPSGVEIDGVVVERTAPSPEYPIQPKEHGVDFLMEHRHLWVRSSRQAAILRIRARIIHALRNFLDEHGFIVADPPIITPAAAEGTTTLFGIDYFGDPAYLSQSGQLYMEALAMALGRVYSFGPTFRAEKSKTRRHLTEFWMLEPEMAFCEFEESLEWQEQLLSAVVQDVLVHSAGDLRLLERDIASLARVRAPFPRITYDQALERLREVGLGLEWGEDLGAPHETALAAMFDKPVFLTHFPAKIKAFYMQPDRQRPEVVLAADLLAPEGYGEIIGGSQRIHDLDLLLQRLKENDMDPAAYSWYLDLRRYGSVPHSGFGMGLERVVAWICGLEHVRETIPFARTLNRVWP</sequence>
<dbReference type="GO" id="GO:0016740">
    <property type="term" value="F:transferase activity"/>
    <property type="evidence" value="ECO:0007669"/>
    <property type="project" value="UniProtKB-ARBA"/>
</dbReference>
<keyword evidence="6 7" id="KW-0030">Aminoacyl-tRNA synthetase</keyword>
<dbReference type="InterPro" id="IPR004365">
    <property type="entry name" value="NA-bd_OB_tRNA"/>
</dbReference>
<keyword evidence="4 7" id="KW-0067">ATP-binding</keyword>
<evidence type="ECO:0000256" key="6">
    <source>
        <dbReference type="ARBA" id="ARBA00023146"/>
    </source>
</evidence>
<feature type="domain" description="Aminoacyl-transfer RNA synthetases class-II family profile" evidence="8">
    <location>
        <begin position="133"/>
        <end position="422"/>
    </location>
</feature>
<dbReference type="Proteomes" id="UP000533476">
    <property type="component" value="Unassembled WGS sequence"/>
</dbReference>
<proteinExistence type="inferred from homology"/>
<evidence type="ECO:0000256" key="3">
    <source>
        <dbReference type="ARBA" id="ARBA00022741"/>
    </source>
</evidence>
<dbReference type="GO" id="GO:0005524">
    <property type="term" value="F:ATP binding"/>
    <property type="evidence" value="ECO:0007669"/>
    <property type="project" value="UniProtKB-UniRule"/>
</dbReference>
<dbReference type="EC" id="6.1.1.22" evidence="7"/>
<comment type="catalytic activity">
    <reaction evidence="7">
        <text>tRNA(Asn) + L-asparagine + ATP = L-asparaginyl-tRNA(Asn) + AMP + diphosphate + H(+)</text>
        <dbReference type="Rhea" id="RHEA:11180"/>
        <dbReference type="Rhea" id="RHEA-COMP:9659"/>
        <dbReference type="Rhea" id="RHEA-COMP:9674"/>
        <dbReference type="ChEBI" id="CHEBI:15378"/>
        <dbReference type="ChEBI" id="CHEBI:30616"/>
        <dbReference type="ChEBI" id="CHEBI:33019"/>
        <dbReference type="ChEBI" id="CHEBI:58048"/>
        <dbReference type="ChEBI" id="CHEBI:78442"/>
        <dbReference type="ChEBI" id="CHEBI:78515"/>
        <dbReference type="ChEBI" id="CHEBI:456215"/>
        <dbReference type="EC" id="6.1.1.22"/>
    </reaction>
</comment>
<comment type="caution">
    <text evidence="9">The sequence shown here is derived from an EMBL/GenBank/DDBJ whole genome shotgun (WGS) entry which is preliminary data.</text>
</comment>
<evidence type="ECO:0000256" key="1">
    <source>
        <dbReference type="ARBA" id="ARBA00008226"/>
    </source>
</evidence>
<evidence type="ECO:0000256" key="7">
    <source>
        <dbReference type="HAMAP-Rule" id="MF_00534"/>
    </source>
</evidence>
<dbReference type="NCBIfam" id="NF003483">
    <property type="entry name" value="PRK05159.1"/>
    <property type="match status" value="1"/>
</dbReference>
<evidence type="ECO:0000256" key="2">
    <source>
        <dbReference type="ARBA" id="ARBA00022598"/>
    </source>
</evidence>
<dbReference type="Gene3D" id="3.30.930.10">
    <property type="entry name" value="Bira Bifunctional Protein, Domain 2"/>
    <property type="match status" value="1"/>
</dbReference>
<gene>
    <name evidence="7 9" type="primary">asnS</name>
    <name evidence="9" type="ORF">HIJ39_00320</name>
</gene>
<comment type="subcellular location">
    <subcellularLocation>
        <location evidence="7">Cytoplasm</location>
    </subcellularLocation>
</comment>
<dbReference type="GO" id="GO:0004816">
    <property type="term" value="F:asparagine-tRNA ligase activity"/>
    <property type="evidence" value="ECO:0007669"/>
    <property type="project" value="UniProtKB-UniRule"/>
</dbReference>
<name>A0A7Y0L1V9_9FIRM</name>
<dbReference type="InterPro" id="IPR002312">
    <property type="entry name" value="Asp/Asn-tRNA-synth_IIb"/>
</dbReference>
<dbReference type="EMBL" id="JABBVZ010000001">
    <property type="protein sequence ID" value="NMP20805.1"/>
    <property type="molecule type" value="Genomic_DNA"/>
</dbReference>
<dbReference type="InterPro" id="IPR004364">
    <property type="entry name" value="Aa-tRNA-synt_II"/>
</dbReference>
<evidence type="ECO:0000313" key="10">
    <source>
        <dbReference type="Proteomes" id="UP000533476"/>
    </source>
</evidence>
<dbReference type="GO" id="GO:0005737">
    <property type="term" value="C:cytoplasm"/>
    <property type="evidence" value="ECO:0007669"/>
    <property type="project" value="UniProtKB-SubCell"/>
</dbReference>
<dbReference type="AlphaFoldDB" id="A0A7Y0L1V9"/>
<dbReference type="GO" id="GO:0003676">
    <property type="term" value="F:nucleic acid binding"/>
    <property type="evidence" value="ECO:0007669"/>
    <property type="project" value="InterPro"/>
</dbReference>
<keyword evidence="10" id="KW-1185">Reference proteome</keyword>
<dbReference type="CDD" id="cd00776">
    <property type="entry name" value="AsxRS_core"/>
    <property type="match status" value="1"/>
</dbReference>
<dbReference type="RefSeq" id="WP_169095520.1">
    <property type="nucleotide sequence ID" value="NZ_JABBVZ010000001.1"/>
</dbReference>
<keyword evidence="3 7" id="KW-0547">Nucleotide-binding</keyword>
<dbReference type="Gene3D" id="2.40.50.140">
    <property type="entry name" value="Nucleic acid-binding proteins"/>
    <property type="match status" value="1"/>
</dbReference>